<dbReference type="Proteomes" id="UP001165590">
    <property type="component" value="Unassembled WGS sequence"/>
</dbReference>
<keyword evidence="2" id="KW-1185">Reference proteome</keyword>
<name>A0ABT3V146_9ACTN</name>
<protein>
    <submittedName>
        <fullName evidence="1">Uncharacterized protein</fullName>
    </submittedName>
</protein>
<gene>
    <name evidence="1" type="ORF">K3769_04720</name>
</gene>
<organism evidence="1 2">
    <name type="scientific">Streptomyces ortus</name>
    <dbReference type="NCBI Taxonomy" id="2867268"/>
    <lineage>
        <taxon>Bacteria</taxon>
        <taxon>Bacillati</taxon>
        <taxon>Actinomycetota</taxon>
        <taxon>Actinomycetes</taxon>
        <taxon>Kitasatosporales</taxon>
        <taxon>Streptomycetaceae</taxon>
        <taxon>Streptomyces</taxon>
    </lineage>
</organism>
<reference evidence="1" key="1">
    <citation type="journal article" date="2022" name="bioRxiv">
        <title>Discovery and biosynthetic assessment of Streptomyces ortus sp nov. isolated from a deep-sea sponge.</title>
        <authorList>
            <person name="Williams S.E."/>
        </authorList>
    </citation>
    <scope>NUCLEOTIDE SEQUENCE</scope>
    <source>
        <strain evidence="1">A15ISP2-DRY2</strain>
    </source>
</reference>
<comment type="caution">
    <text evidence="1">The sequence shown here is derived from an EMBL/GenBank/DDBJ whole genome shotgun (WGS) entry which is preliminary data.</text>
</comment>
<evidence type="ECO:0000313" key="1">
    <source>
        <dbReference type="EMBL" id="MCX4232096.1"/>
    </source>
</evidence>
<accession>A0ABT3V146</accession>
<dbReference type="EMBL" id="JAIFZO010000002">
    <property type="protein sequence ID" value="MCX4232096.1"/>
    <property type="molecule type" value="Genomic_DNA"/>
</dbReference>
<proteinExistence type="predicted"/>
<sequence length="135" mass="14866">MTAELPESTLLVWYCGRCRKSCKVQPPDPEQVACRCDNPVPGLRPTRVTVLHPPKQRPMRALSDEEGRLRALARKGTKVRVTFEAEITDALQWSGAGRRGIDFVVTSSDGCRHTVNGSQPGLRIEAIPADEENAS</sequence>
<dbReference type="RefSeq" id="WP_267025199.1">
    <property type="nucleotide sequence ID" value="NZ_JAIFZO010000002.1"/>
</dbReference>
<evidence type="ECO:0000313" key="2">
    <source>
        <dbReference type="Proteomes" id="UP001165590"/>
    </source>
</evidence>